<dbReference type="Gene3D" id="3.40.50.790">
    <property type="match status" value="1"/>
</dbReference>
<dbReference type="InterPro" id="IPR016095">
    <property type="entry name" value="Ribosomal_uL1_3-a/b-sand"/>
</dbReference>
<evidence type="ECO:0000313" key="3">
    <source>
        <dbReference type="Proteomes" id="UP000708148"/>
    </source>
</evidence>
<protein>
    <submittedName>
        <fullName evidence="2">Uncharacterized protein</fullName>
    </submittedName>
</protein>
<dbReference type="AlphaFoldDB" id="A0A8S1J218"/>
<reference evidence="2" key="1">
    <citation type="submission" date="2020-12" db="EMBL/GenBank/DDBJ databases">
        <authorList>
            <person name="Iha C."/>
        </authorList>
    </citation>
    <scope>NUCLEOTIDE SEQUENCE</scope>
</reference>
<sequence>MEKDVDVCLIVKDKDDKERKAFKELLVPGSVAKVLGAKKMLKKYESYEARRQLVKRYDLFLMDKRMVTVTTDYIGKEFTRRKKCPAFVDIAKKNPVNSIQRMRQSTFMYQWGGSSRSARVAWSSFSPSQIVDNIFMALYDFVRHLQGGWEDILSVFLKTQDSTSLPIYQSMPGMLGNLEVVQEGECAASSSDDIAEEFEDSKSKKAAEKVEMIGRGKRKNTQKEGHKKKAKGRTAKATLR</sequence>
<gene>
    <name evidence="2" type="ORF">OSTQU699_LOCUS5404</name>
</gene>
<feature type="region of interest" description="Disordered" evidence="1">
    <location>
        <begin position="191"/>
        <end position="240"/>
    </location>
</feature>
<comment type="caution">
    <text evidence="2">The sequence shown here is derived from an EMBL/GenBank/DDBJ whole genome shotgun (WGS) entry which is preliminary data.</text>
</comment>
<feature type="compositionally biased region" description="Basic residues" evidence="1">
    <location>
        <begin position="215"/>
        <end position="240"/>
    </location>
</feature>
<dbReference type="OrthoDB" id="10251727at2759"/>
<proteinExistence type="predicted"/>
<dbReference type="SUPFAM" id="SSF56808">
    <property type="entry name" value="Ribosomal protein L1"/>
    <property type="match status" value="1"/>
</dbReference>
<evidence type="ECO:0000256" key="1">
    <source>
        <dbReference type="SAM" id="MobiDB-lite"/>
    </source>
</evidence>
<organism evidence="2 3">
    <name type="scientific">Ostreobium quekettii</name>
    <dbReference type="NCBI Taxonomy" id="121088"/>
    <lineage>
        <taxon>Eukaryota</taxon>
        <taxon>Viridiplantae</taxon>
        <taxon>Chlorophyta</taxon>
        <taxon>core chlorophytes</taxon>
        <taxon>Ulvophyceae</taxon>
        <taxon>TCBD clade</taxon>
        <taxon>Bryopsidales</taxon>
        <taxon>Ostreobineae</taxon>
        <taxon>Ostreobiaceae</taxon>
        <taxon>Ostreobium</taxon>
    </lineage>
</organism>
<dbReference type="InterPro" id="IPR023674">
    <property type="entry name" value="Ribosomal_uL1-like"/>
</dbReference>
<dbReference type="InterPro" id="IPR028364">
    <property type="entry name" value="Ribosomal_uL1/biogenesis"/>
</dbReference>
<accession>A0A8S1J218</accession>
<dbReference type="Pfam" id="PF00687">
    <property type="entry name" value="Ribosomal_L1"/>
    <property type="match status" value="1"/>
</dbReference>
<keyword evidence="3" id="KW-1185">Reference proteome</keyword>
<dbReference type="Proteomes" id="UP000708148">
    <property type="component" value="Unassembled WGS sequence"/>
</dbReference>
<feature type="compositionally biased region" description="Basic and acidic residues" evidence="1">
    <location>
        <begin position="200"/>
        <end position="214"/>
    </location>
</feature>
<name>A0A8S1J218_9CHLO</name>
<dbReference type="EMBL" id="CAJHUC010001164">
    <property type="protein sequence ID" value="CAD7700045.1"/>
    <property type="molecule type" value="Genomic_DNA"/>
</dbReference>
<evidence type="ECO:0000313" key="2">
    <source>
        <dbReference type="EMBL" id="CAD7700045.1"/>
    </source>
</evidence>